<organism evidence="2 3">
    <name type="scientific">Mesorhizobium liriopis</name>
    <dbReference type="NCBI Taxonomy" id="2953882"/>
    <lineage>
        <taxon>Bacteria</taxon>
        <taxon>Pseudomonadati</taxon>
        <taxon>Pseudomonadota</taxon>
        <taxon>Alphaproteobacteria</taxon>
        <taxon>Hyphomicrobiales</taxon>
        <taxon>Phyllobacteriaceae</taxon>
        <taxon>Mesorhizobium</taxon>
    </lineage>
</organism>
<dbReference type="Proteomes" id="UP001205906">
    <property type="component" value="Unassembled WGS sequence"/>
</dbReference>
<reference evidence="2 3" key="1">
    <citation type="submission" date="2022-06" db="EMBL/GenBank/DDBJ databases">
        <title>Mesorhizobium sp. strain RP14 Genome sequencing and assembly.</title>
        <authorList>
            <person name="Kim I."/>
        </authorList>
    </citation>
    <scope>NUCLEOTIDE SEQUENCE [LARGE SCALE GENOMIC DNA]</scope>
    <source>
        <strain evidence="3">RP14(2022)</strain>
    </source>
</reference>
<dbReference type="RefSeq" id="WP_252820005.1">
    <property type="nucleotide sequence ID" value="NZ_JAMXQS010000006.1"/>
</dbReference>
<evidence type="ECO:0000313" key="2">
    <source>
        <dbReference type="EMBL" id="MCO6050948.1"/>
    </source>
</evidence>
<sequence>MRWLLALWGLPLALFWSWYFLSYYDYNFGYIMLSRQVHDLVFELYGKALGIDPKLLPGMIAKALVLDSFILAGIIAFRRRRAIQDWFRARRRLASHMRPSLNA</sequence>
<dbReference type="Pfam" id="PF19600">
    <property type="entry name" value="DUF6105"/>
    <property type="match status" value="1"/>
</dbReference>
<dbReference type="InterPro" id="IPR046087">
    <property type="entry name" value="DUF6105"/>
</dbReference>
<dbReference type="EMBL" id="JAMXQS010000006">
    <property type="protein sequence ID" value="MCO6050948.1"/>
    <property type="molecule type" value="Genomic_DNA"/>
</dbReference>
<evidence type="ECO:0000313" key="3">
    <source>
        <dbReference type="Proteomes" id="UP001205906"/>
    </source>
</evidence>
<proteinExistence type="predicted"/>
<comment type="caution">
    <text evidence="2">The sequence shown here is derived from an EMBL/GenBank/DDBJ whole genome shotgun (WGS) entry which is preliminary data.</text>
</comment>
<protein>
    <submittedName>
        <fullName evidence="2">DUF6105 family protein</fullName>
    </submittedName>
</protein>
<feature type="transmembrane region" description="Helical" evidence="1">
    <location>
        <begin position="59"/>
        <end position="77"/>
    </location>
</feature>
<keyword evidence="3" id="KW-1185">Reference proteome</keyword>
<name>A0ABT1C8X6_9HYPH</name>
<gene>
    <name evidence="2" type="ORF">NGM99_14280</name>
</gene>
<keyword evidence="1" id="KW-1133">Transmembrane helix</keyword>
<keyword evidence="1" id="KW-0812">Transmembrane</keyword>
<keyword evidence="1" id="KW-0472">Membrane</keyword>
<accession>A0ABT1C8X6</accession>
<evidence type="ECO:0000256" key="1">
    <source>
        <dbReference type="SAM" id="Phobius"/>
    </source>
</evidence>